<feature type="region of interest" description="Disordered" evidence="1">
    <location>
        <begin position="710"/>
        <end position="729"/>
    </location>
</feature>
<dbReference type="SUPFAM" id="SSF53098">
    <property type="entry name" value="Ribonuclease H-like"/>
    <property type="match status" value="1"/>
</dbReference>
<evidence type="ECO:0000313" key="3">
    <source>
        <dbReference type="EMBL" id="GJE65971.1"/>
    </source>
</evidence>
<dbReference type="EMBL" id="BPRC01000011">
    <property type="protein sequence ID" value="GJE65971.1"/>
    <property type="molecule type" value="Genomic_DNA"/>
</dbReference>
<evidence type="ECO:0000313" key="4">
    <source>
        <dbReference type="Proteomes" id="UP001055039"/>
    </source>
</evidence>
<proteinExistence type="predicted"/>
<keyword evidence="4" id="KW-1185">Reference proteome</keyword>
<sequence length="754" mass="84772">MNPFRLTEKDVVIIDGVRFAPATLLVNGIALRPEGGGASKPHQWDELTKLWLEERLRIEPEFGKGLPRKLVEDMRRDISSFGEDQQKIALRRLRYVRALEFGLSLRNMRRTAQYRPAHAKKPSRIVLKAQSLDLVCERVAKVIEPNGVADAPSGAALLQWYRRYQRSGRCLSALVPQRHHQGNRKPRLWTPAYEIMNRFAVAQYLQPERPRATDIFCMVRDEIRRVARQAGMDAAQIESVIPDIQSFYRTISKIESREKTYYRDARTKADRTHRIKGRGPRYQRPGEAVQIDSTKLPIVVRDPATGLRFKQVTLTIVIDLATRAIIGFYIGLEEGYPTIQEALRMAMLPKTWLANLPGIDHPVMGTCRPGKAITDQGADYRSNDLVMACGQLGIRLLHAPAGRPDLKGIVERQFREVKEVLFSGMPGSLFKNGERRPEYDAAGNAKLDLEQTAWAVCKYICDIYMQKWHEGIDDTPAEKWRKLVELYHVDMAPSVDQLIPLISSTKVATIQHTGIEWMGLFYGHGSEELQALIDRHGPGRIKYQFKIDTMDVGRGYLLGPDGRWITLLASDPDARGRTRHDHLVIRAEARSRKKATERVTQADMDAAKRVLRAPQEAVNDRRQTKRVSSRTARFLAAKVDPLARIKDDFQAFLGLDDAGDVFEDGVLTADYELVPARPQLPAPAAPALQDAGVLPDETVETQVVDVDPLSTTDVAPPVSDAPEAADTEMPSVVVEDAADVMPRRNRSAALVDFA</sequence>
<dbReference type="InterPro" id="IPR001584">
    <property type="entry name" value="Integrase_cat-core"/>
</dbReference>
<feature type="domain" description="Integrase catalytic" evidence="2">
    <location>
        <begin position="281"/>
        <end position="484"/>
    </location>
</feature>
<comment type="caution">
    <text evidence="3">The sequence shown here is derived from an EMBL/GenBank/DDBJ whole genome shotgun (WGS) entry which is preliminary data.</text>
</comment>
<evidence type="ECO:0000256" key="1">
    <source>
        <dbReference type="SAM" id="MobiDB-lite"/>
    </source>
</evidence>
<gene>
    <name evidence="3" type="ORF">LNAOJCKE_3185</name>
</gene>
<dbReference type="InterPro" id="IPR012337">
    <property type="entry name" value="RNaseH-like_sf"/>
</dbReference>
<dbReference type="Gene3D" id="3.30.420.10">
    <property type="entry name" value="Ribonuclease H-like superfamily/Ribonuclease H"/>
    <property type="match status" value="1"/>
</dbReference>
<organism evidence="3 4">
    <name type="scientific">Methylorubrum aminovorans</name>
    <dbReference type="NCBI Taxonomy" id="269069"/>
    <lineage>
        <taxon>Bacteria</taxon>
        <taxon>Pseudomonadati</taxon>
        <taxon>Pseudomonadota</taxon>
        <taxon>Alphaproteobacteria</taxon>
        <taxon>Hyphomicrobiales</taxon>
        <taxon>Methylobacteriaceae</taxon>
        <taxon>Methylorubrum</taxon>
    </lineage>
</organism>
<protein>
    <recommendedName>
        <fullName evidence="2">Integrase catalytic domain-containing protein</fullName>
    </recommendedName>
</protein>
<dbReference type="InterPro" id="IPR036397">
    <property type="entry name" value="RNaseH_sf"/>
</dbReference>
<name>A0ABQ4UF78_9HYPH</name>
<evidence type="ECO:0000259" key="2">
    <source>
        <dbReference type="PROSITE" id="PS50994"/>
    </source>
</evidence>
<reference evidence="3" key="2">
    <citation type="submission" date="2021-08" db="EMBL/GenBank/DDBJ databases">
        <authorList>
            <person name="Tani A."/>
            <person name="Ola A."/>
            <person name="Ogura Y."/>
            <person name="Katsura K."/>
            <person name="Hayashi T."/>
        </authorList>
    </citation>
    <scope>NUCLEOTIDE SEQUENCE</scope>
    <source>
        <strain evidence="3">NBRC 15686</strain>
    </source>
</reference>
<accession>A0ABQ4UF78</accession>
<reference evidence="3" key="1">
    <citation type="journal article" date="2021" name="Front. Microbiol.">
        <title>Comprehensive Comparative Genomics and Phenotyping of Methylobacterium Species.</title>
        <authorList>
            <person name="Alessa O."/>
            <person name="Ogura Y."/>
            <person name="Fujitani Y."/>
            <person name="Takami H."/>
            <person name="Hayashi T."/>
            <person name="Sahin N."/>
            <person name="Tani A."/>
        </authorList>
    </citation>
    <scope>NUCLEOTIDE SEQUENCE</scope>
    <source>
        <strain evidence="3">NBRC 15686</strain>
    </source>
</reference>
<dbReference type="PROSITE" id="PS50994">
    <property type="entry name" value="INTEGRASE"/>
    <property type="match status" value="1"/>
</dbReference>
<dbReference type="Proteomes" id="UP001055039">
    <property type="component" value="Unassembled WGS sequence"/>
</dbReference>